<reference evidence="1 2" key="1">
    <citation type="submission" date="2020-04" db="EMBL/GenBank/DDBJ databases">
        <title>Molecular characterization of pseudomonads from Agaricus bisporus reveal novel blotch 2 pathogens in Western Europe.</title>
        <authorList>
            <person name="Taparia T."/>
            <person name="Krijger M."/>
            <person name="Haynes E."/>
            <person name="Elpinstone J.G."/>
            <person name="Noble R."/>
            <person name="Van Der Wolf J."/>
        </authorList>
    </citation>
    <scope>NUCLEOTIDE SEQUENCE [LARGE SCALE GENOMIC DNA]</scope>
    <source>
        <strain evidence="1 2">F1001</strain>
    </source>
</reference>
<name>A0A7Y7WAU2_9PSED</name>
<protein>
    <submittedName>
        <fullName evidence="1">Transcriptional regulator</fullName>
    </submittedName>
</protein>
<dbReference type="RefSeq" id="WP_100938927.1">
    <property type="nucleotide sequence ID" value="NZ_JACAPU010000007.1"/>
</dbReference>
<sequence>MTTYNWELIERLLHEVQKSSGHSFAPRAYAEEHAAAQAAQGQAPGNLDDLKAQAADYERLLLKHDYIESRPEGEGGNGENFILTPRGSALLSLLDSSIPGNDHPLQVLDEQDDALDPATFDQLAAKVQIA</sequence>
<evidence type="ECO:0000313" key="2">
    <source>
        <dbReference type="Proteomes" id="UP000582981"/>
    </source>
</evidence>
<dbReference type="EMBL" id="JACAPU010000007">
    <property type="protein sequence ID" value="NWB45964.1"/>
    <property type="molecule type" value="Genomic_DNA"/>
</dbReference>
<accession>A0A7Y7WAU2</accession>
<organism evidence="1 2">
    <name type="scientific">Pseudomonas gingeri</name>
    <dbReference type="NCBI Taxonomy" id="117681"/>
    <lineage>
        <taxon>Bacteria</taxon>
        <taxon>Pseudomonadati</taxon>
        <taxon>Pseudomonadota</taxon>
        <taxon>Gammaproteobacteria</taxon>
        <taxon>Pseudomonadales</taxon>
        <taxon>Pseudomonadaceae</taxon>
        <taxon>Pseudomonas</taxon>
    </lineage>
</organism>
<comment type="caution">
    <text evidence="1">The sequence shown here is derived from an EMBL/GenBank/DDBJ whole genome shotgun (WGS) entry which is preliminary data.</text>
</comment>
<gene>
    <name evidence="1" type="ORF">HX829_05620</name>
</gene>
<proteinExistence type="predicted"/>
<dbReference type="AlphaFoldDB" id="A0A7Y7WAU2"/>
<dbReference type="Proteomes" id="UP000582981">
    <property type="component" value="Unassembled WGS sequence"/>
</dbReference>
<evidence type="ECO:0000313" key="1">
    <source>
        <dbReference type="EMBL" id="NWB45964.1"/>
    </source>
</evidence>